<dbReference type="SUPFAM" id="SSF49899">
    <property type="entry name" value="Concanavalin A-like lectins/glucanases"/>
    <property type="match status" value="1"/>
</dbReference>
<evidence type="ECO:0000313" key="8">
    <source>
        <dbReference type="EMBL" id="GAA3708915.1"/>
    </source>
</evidence>
<evidence type="ECO:0000313" key="9">
    <source>
        <dbReference type="Proteomes" id="UP001501536"/>
    </source>
</evidence>
<dbReference type="Pfam" id="PF08244">
    <property type="entry name" value="Glyco_hydro_32C"/>
    <property type="match status" value="1"/>
</dbReference>
<reference evidence="9" key="1">
    <citation type="journal article" date="2019" name="Int. J. Syst. Evol. Microbiol.">
        <title>The Global Catalogue of Microorganisms (GCM) 10K type strain sequencing project: providing services to taxonomists for standard genome sequencing and annotation.</title>
        <authorList>
            <consortium name="The Broad Institute Genomics Platform"/>
            <consortium name="The Broad Institute Genome Sequencing Center for Infectious Disease"/>
            <person name="Wu L."/>
            <person name="Ma J."/>
        </authorList>
    </citation>
    <scope>NUCLEOTIDE SEQUENCE [LARGE SCALE GENOMIC DNA]</scope>
    <source>
        <strain evidence="9">JCM 16961</strain>
    </source>
</reference>
<dbReference type="PANTHER" id="PTHR43101:SF1">
    <property type="entry name" value="BETA-FRUCTOSIDASE"/>
    <property type="match status" value="1"/>
</dbReference>
<feature type="domain" description="Glycosyl hydrolase family 32 N-terminal" evidence="6">
    <location>
        <begin position="25"/>
        <end position="332"/>
    </location>
</feature>
<evidence type="ECO:0000256" key="4">
    <source>
        <dbReference type="ARBA" id="ARBA00023295"/>
    </source>
</evidence>
<dbReference type="InterPro" id="IPR013320">
    <property type="entry name" value="ConA-like_dom_sf"/>
</dbReference>
<comment type="similarity">
    <text evidence="1 5">Belongs to the glycosyl hydrolase 32 family.</text>
</comment>
<evidence type="ECO:0000256" key="1">
    <source>
        <dbReference type="ARBA" id="ARBA00009902"/>
    </source>
</evidence>
<dbReference type="InterPro" id="IPR023296">
    <property type="entry name" value="Glyco_hydro_beta-prop_sf"/>
</dbReference>
<dbReference type="Proteomes" id="UP001501536">
    <property type="component" value="Unassembled WGS sequence"/>
</dbReference>
<dbReference type="RefSeq" id="WP_344884736.1">
    <property type="nucleotide sequence ID" value="NZ_BAABCJ010000006.1"/>
</dbReference>
<dbReference type="InterPro" id="IPR001362">
    <property type="entry name" value="Glyco_hydro_32"/>
</dbReference>
<evidence type="ECO:0000256" key="2">
    <source>
        <dbReference type="ARBA" id="ARBA00012758"/>
    </source>
</evidence>
<evidence type="ECO:0000259" key="6">
    <source>
        <dbReference type="Pfam" id="PF00251"/>
    </source>
</evidence>
<keyword evidence="9" id="KW-1185">Reference proteome</keyword>
<proteinExistence type="inferred from homology"/>
<dbReference type="Gene3D" id="2.60.120.560">
    <property type="entry name" value="Exo-inulinase, domain 1"/>
    <property type="match status" value="1"/>
</dbReference>
<evidence type="ECO:0000256" key="3">
    <source>
        <dbReference type="ARBA" id="ARBA00022801"/>
    </source>
</evidence>
<dbReference type="EMBL" id="BAABCJ010000006">
    <property type="protein sequence ID" value="GAA3708915.1"/>
    <property type="molecule type" value="Genomic_DNA"/>
</dbReference>
<organism evidence="8 9">
    <name type="scientific">Zhihengliuella alba</name>
    <dbReference type="NCBI Taxonomy" id="547018"/>
    <lineage>
        <taxon>Bacteria</taxon>
        <taxon>Bacillati</taxon>
        <taxon>Actinomycetota</taxon>
        <taxon>Actinomycetes</taxon>
        <taxon>Micrococcales</taxon>
        <taxon>Micrococcaceae</taxon>
        <taxon>Zhihengliuella</taxon>
    </lineage>
</organism>
<accession>A0ABP7DQX7</accession>
<dbReference type="SMART" id="SM00640">
    <property type="entry name" value="Glyco_32"/>
    <property type="match status" value="1"/>
</dbReference>
<dbReference type="InterPro" id="IPR013189">
    <property type="entry name" value="Glyco_hydro_32_C"/>
</dbReference>
<evidence type="ECO:0000259" key="7">
    <source>
        <dbReference type="Pfam" id="PF08244"/>
    </source>
</evidence>
<evidence type="ECO:0000256" key="5">
    <source>
        <dbReference type="RuleBase" id="RU362110"/>
    </source>
</evidence>
<dbReference type="CDD" id="cd08996">
    <property type="entry name" value="GH32_FFase"/>
    <property type="match status" value="1"/>
</dbReference>
<dbReference type="GO" id="GO:0016787">
    <property type="term" value="F:hydrolase activity"/>
    <property type="evidence" value="ECO:0007669"/>
    <property type="project" value="UniProtKB-KW"/>
</dbReference>
<dbReference type="Pfam" id="PF00251">
    <property type="entry name" value="Glyco_hydro_32N"/>
    <property type="match status" value="1"/>
</dbReference>
<protein>
    <recommendedName>
        <fullName evidence="2">beta-fructofuranosidase</fullName>
        <ecNumber evidence="2">3.2.1.26</ecNumber>
    </recommendedName>
</protein>
<dbReference type="PANTHER" id="PTHR43101">
    <property type="entry name" value="BETA-FRUCTOSIDASE"/>
    <property type="match status" value="1"/>
</dbReference>
<dbReference type="InterPro" id="IPR051214">
    <property type="entry name" value="GH32_Enzymes"/>
</dbReference>
<dbReference type="InterPro" id="IPR013148">
    <property type="entry name" value="Glyco_hydro_32_N"/>
</dbReference>
<feature type="domain" description="Glycosyl hydrolase family 32 C-terminal" evidence="7">
    <location>
        <begin position="368"/>
        <end position="494"/>
    </location>
</feature>
<sequence length="508" mass="55558">MIPASKQSTDLIAQAQADPLRPRYHFTSPAAWLNDPNGVAQWDGLYHLFYQYNPEGPFHDRIHWGHAVSEDLVRWRDRPIALSPGSGPDREGCWSGVLVDDGGTPTIVYSGRADGRELPCLAVGSANLDVWTPLDRPVIDAPPEGLEVTEFRDHCVWREAGRWRQLIGSGIVGAGGTALLYESEDLRSWTEVGPLVVGDGQPVRLDDIDWTGTMWECVDFFRLAPGPDGETGPPDADSADPHLLVFSAWHENITLRPFIAVGSYDGRRFSIDRVQRLDLGGRHAYAPQTFRDDHGRRVLWSWMQEGRDDAAQATAGWSGAMTIPRRLWLDADGGDAAGVVRAEPVAEVESLRSLPLLPLPAPTGQREFAGTAADVEIAARIETGDRLDVVLFATEDGAEHTDLRVHRRAGGVLEIVLDRESSTLAGGCDTSPHAGEVRSTAVETQIRILLDASSVEVFVDGTALTSRVYPTRPDASRIRIESRGGATVTSARAWRLEGTEQPGRVLRP</sequence>
<name>A0ABP7DQX7_9MICC</name>
<dbReference type="EC" id="3.2.1.26" evidence="2"/>
<keyword evidence="3 5" id="KW-0378">Hydrolase</keyword>
<keyword evidence="4 5" id="KW-0326">Glycosidase</keyword>
<gene>
    <name evidence="8" type="ORF">GCM10022377_23290</name>
</gene>
<dbReference type="Gene3D" id="2.115.10.20">
    <property type="entry name" value="Glycosyl hydrolase domain, family 43"/>
    <property type="match status" value="1"/>
</dbReference>
<dbReference type="SUPFAM" id="SSF75005">
    <property type="entry name" value="Arabinanase/levansucrase/invertase"/>
    <property type="match status" value="1"/>
</dbReference>
<comment type="caution">
    <text evidence="8">The sequence shown here is derived from an EMBL/GenBank/DDBJ whole genome shotgun (WGS) entry which is preliminary data.</text>
</comment>